<organism evidence="2 3">
    <name type="scientific">Xylaria bambusicola</name>
    <dbReference type="NCBI Taxonomy" id="326684"/>
    <lineage>
        <taxon>Eukaryota</taxon>
        <taxon>Fungi</taxon>
        <taxon>Dikarya</taxon>
        <taxon>Ascomycota</taxon>
        <taxon>Pezizomycotina</taxon>
        <taxon>Sordariomycetes</taxon>
        <taxon>Xylariomycetidae</taxon>
        <taxon>Xylariales</taxon>
        <taxon>Xylariaceae</taxon>
        <taxon>Xylaria</taxon>
    </lineage>
</organism>
<dbReference type="Proteomes" id="UP001305414">
    <property type="component" value="Unassembled WGS sequence"/>
</dbReference>
<keyword evidence="3" id="KW-1185">Reference proteome</keyword>
<comment type="caution">
    <text evidence="2">The sequence shown here is derived from an EMBL/GenBank/DDBJ whole genome shotgun (WGS) entry which is preliminary data.</text>
</comment>
<proteinExistence type="predicted"/>
<evidence type="ECO:0000313" key="3">
    <source>
        <dbReference type="Proteomes" id="UP001305414"/>
    </source>
</evidence>
<evidence type="ECO:0000313" key="2">
    <source>
        <dbReference type="EMBL" id="KAK5628503.1"/>
    </source>
</evidence>
<sequence length="356" mass="36469">MVCTPKACAATTSATGRFTVSVCDSSGQSCSLVHTADDPGAAVPSSTSEPWWVTDTSAIRGMQPTLTFVTTDKNPAVVFSSSPPPDYGGSPDPMGNVHSAPYPNQLESSDAPGYGNGAATDQDVRSTPVVTPIATTSPITITVRPSVVVIDDQTFTDNPAKPTSTVVVDHNTFTIDPTQVVGAGATVTRPSISPRAASPQPTKITTIGDIPVNVEGSTVIIDKTTFTIGPKPTTVVVKGQTVTLRPGAIVFPSQTLAIPTAQDTTQVVFGAELITAIGSDRVAGSTTITEEIDGDTVLIGPSGIVVHGETYGGGKAASTEVEFAAVGGVTISQIGPTVDRGAGRHIHFKPTLSWSN</sequence>
<accession>A0AAN7UIX5</accession>
<name>A0AAN7UIX5_9PEZI</name>
<reference evidence="2 3" key="1">
    <citation type="submission" date="2023-10" db="EMBL/GenBank/DDBJ databases">
        <title>Draft genome sequence of Xylaria bambusicola isolate GMP-LS, the root and basal stem rot pathogen of sugarcane in Indonesia.</title>
        <authorList>
            <person name="Selvaraj P."/>
            <person name="Muralishankar V."/>
            <person name="Muruganantham S."/>
            <person name="Sp S."/>
            <person name="Haryani S."/>
            <person name="Lau K.J.X."/>
            <person name="Naqvi N.I."/>
        </authorList>
    </citation>
    <scope>NUCLEOTIDE SEQUENCE [LARGE SCALE GENOMIC DNA]</scope>
    <source>
        <strain evidence="2">GMP-LS</strain>
    </source>
</reference>
<dbReference type="AlphaFoldDB" id="A0AAN7UIX5"/>
<feature type="region of interest" description="Disordered" evidence="1">
    <location>
        <begin position="77"/>
        <end position="122"/>
    </location>
</feature>
<gene>
    <name evidence="2" type="ORF">RRF57_004218</name>
</gene>
<evidence type="ECO:0000256" key="1">
    <source>
        <dbReference type="SAM" id="MobiDB-lite"/>
    </source>
</evidence>
<protein>
    <submittedName>
        <fullName evidence="2">Uncharacterized protein</fullName>
    </submittedName>
</protein>
<dbReference type="EMBL" id="JAWHQM010000008">
    <property type="protein sequence ID" value="KAK5628503.1"/>
    <property type="molecule type" value="Genomic_DNA"/>
</dbReference>